<proteinExistence type="predicted"/>
<protein>
    <recommendedName>
        <fullName evidence="2">Peptidase A2 domain-containing protein</fullName>
    </recommendedName>
</protein>
<dbReference type="InterPro" id="IPR043502">
    <property type="entry name" value="DNA/RNA_pol_sf"/>
</dbReference>
<sequence length="575" mass="64258">MAESPASPRVWVPRVSPETGFQSDRELVSLWVEEKPRTQSPAASPLRAPPYLSFSAFVLLSLLSYVDTSKEDSEGLAMSETSESHLLMAKGTRVTYLVLPEYSGPLLHSPISVVGIDGKCTCPLSTQPLPCYLDSQTFTHAFLVLPSCPMPLLGQDILTKIGGSLLIPGPKIALPHSHKRGHTLCPYHLFAPTIADPSKPLVPNPYSILSQIPPDTTYYMVLDLKDAFFTILLSPNLQDLFVFTWTNPIARITRQLTWTVLPQEKVYKVYKDKGQFSKLQVIYLGLSLSPTEKGITSQQRNLILNIPLPQTKQELLTFLGLANFFHTWVPNFRPMAKHLYKATSGNLHEPIDNPNAIKYFFNKLKTALTHPSLSPSQKPFIHHTDTRDGFPLGVFTQIYSSDQRLASCLRALASTALLIQEILKLVPYDNLRLSPITNISPSQLQTLHVQLLLNPQVQITHSPNTPNPTRCFRTKTSPSTLHNCLDIIEHFLHPFPNIRDTPLPPPAIDLFIDGSEFKDPSKQADYAIVSHSLYAFHIIHSHSKNSPIINKTLIIKLFQAAQLPTQVVVIHCRGH</sequence>
<dbReference type="InterPro" id="IPR018061">
    <property type="entry name" value="Retropepsins"/>
</dbReference>
<organism evidence="3 4">
    <name type="scientific">Cnephaeus nilssonii</name>
    <name type="common">Northern bat</name>
    <name type="synonym">Eptesicus nilssonii</name>
    <dbReference type="NCBI Taxonomy" id="3371016"/>
    <lineage>
        <taxon>Eukaryota</taxon>
        <taxon>Metazoa</taxon>
        <taxon>Chordata</taxon>
        <taxon>Craniata</taxon>
        <taxon>Vertebrata</taxon>
        <taxon>Euteleostomi</taxon>
        <taxon>Mammalia</taxon>
        <taxon>Eutheria</taxon>
        <taxon>Laurasiatheria</taxon>
        <taxon>Chiroptera</taxon>
        <taxon>Yangochiroptera</taxon>
        <taxon>Vespertilionidae</taxon>
        <taxon>Cnephaeus</taxon>
    </lineage>
</organism>
<dbReference type="SUPFAM" id="SSF50630">
    <property type="entry name" value="Acid proteases"/>
    <property type="match status" value="1"/>
</dbReference>
<dbReference type="GO" id="GO:0006259">
    <property type="term" value="P:DNA metabolic process"/>
    <property type="evidence" value="ECO:0007669"/>
    <property type="project" value="UniProtKB-ARBA"/>
</dbReference>
<dbReference type="Pfam" id="PF00077">
    <property type="entry name" value="RVP"/>
    <property type="match status" value="1"/>
</dbReference>
<dbReference type="Gene3D" id="3.30.70.270">
    <property type="match status" value="2"/>
</dbReference>
<comment type="caution">
    <text evidence="3">The sequence shown here is derived from an EMBL/GenBank/DDBJ whole genome shotgun (WGS) entry which is preliminary data.</text>
</comment>
<evidence type="ECO:0000313" key="4">
    <source>
        <dbReference type="Proteomes" id="UP001177744"/>
    </source>
</evidence>
<dbReference type="SUPFAM" id="SSF56672">
    <property type="entry name" value="DNA/RNA polymerases"/>
    <property type="match status" value="1"/>
</dbReference>
<dbReference type="InterPro" id="IPR036397">
    <property type="entry name" value="RNaseH_sf"/>
</dbReference>
<dbReference type="GO" id="GO:0006508">
    <property type="term" value="P:proteolysis"/>
    <property type="evidence" value="ECO:0007669"/>
    <property type="project" value="InterPro"/>
</dbReference>
<dbReference type="GO" id="GO:0004190">
    <property type="term" value="F:aspartic-type endopeptidase activity"/>
    <property type="evidence" value="ECO:0007669"/>
    <property type="project" value="InterPro"/>
</dbReference>
<dbReference type="PROSITE" id="PS50175">
    <property type="entry name" value="ASP_PROT_RETROV"/>
    <property type="match status" value="1"/>
</dbReference>
<evidence type="ECO:0000313" key="3">
    <source>
        <dbReference type="EMBL" id="KAK1343655.1"/>
    </source>
</evidence>
<dbReference type="PANTHER" id="PTHR33064:SF36">
    <property type="entry name" value="CCHC-TYPE DOMAIN-CONTAINING PROTEIN"/>
    <property type="match status" value="1"/>
</dbReference>
<dbReference type="Gene3D" id="3.30.420.10">
    <property type="entry name" value="Ribonuclease H-like superfamily/Ribonuclease H"/>
    <property type="match status" value="1"/>
</dbReference>
<dbReference type="InterPro" id="IPR051320">
    <property type="entry name" value="Viral_Replic_Matur_Polypro"/>
</dbReference>
<dbReference type="GO" id="GO:0003676">
    <property type="term" value="F:nucleic acid binding"/>
    <property type="evidence" value="ECO:0007669"/>
    <property type="project" value="InterPro"/>
</dbReference>
<feature type="domain" description="Peptidase A2" evidence="2">
    <location>
        <begin position="84"/>
        <end position="157"/>
    </location>
</feature>
<gene>
    <name evidence="3" type="ORF">QTO34_014208</name>
</gene>
<keyword evidence="4" id="KW-1185">Reference proteome</keyword>
<dbReference type="InterPro" id="IPR043128">
    <property type="entry name" value="Rev_trsase/Diguanyl_cyclase"/>
</dbReference>
<keyword evidence="1" id="KW-0378">Hydrolase</keyword>
<dbReference type="Gene3D" id="2.40.70.10">
    <property type="entry name" value="Acid Proteases"/>
    <property type="match status" value="1"/>
</dbReference>
<evidence type="ECO:0000259" key="2">
    <source>
        <dbReference type="PROSITE" id="PS50175"/>
    </source>
</evidence>
<dbReference type="PANTHER" id="PTHR33064">
    <property type="entry name" value="POL PROTEIN"/>
    <property type="match status" value="1"/>
</dbReference>
<evidence type="ECO:0000256" key="1">
    <source>
        <dbReference type="ARBA" id="ARBA00022801"/>
    </source>
</evidence>
<dbReference type="AlphaFoldDB" id="A0AA40I6X4"/>
<reference evidence="3" key="1">
    <citation type="submission" date="2023-06" db="EMBL/GenBank/DDBJ databases">
        <title>Reference genome for the Northern bat (Eptesicus nilssonii), a most northern bat species.</title>
        <authorList>
            <person name="Laine V.N."/>
            <person name="Pulliainen A.T."/>
            <person name="Lilley T.M."/>
        </authorList>
    </citation>
    <scope>NUCLEOTIDE SEQUENCE</scope>
    <source>
        <strain evidence="3">BLF_Eptnil</strain>
        <tissue evidence="3">Kidney</tissue>
    </source>
</reference>
<dbReference type="InterPro" id="IPR021109">
    <property type="entry name" value="Peptidase_aspartic_dom_sf"/>
</dbReference>
<dbReference type="Proteomes" id="UP001177744">
    <property type="component" value="Unassembled WGS sequence"/>
</dbReference>
<accession>A0AA40I6X4</accession>
<dbReference type="InterPro" id="IPR001995">
    <property type="entry name" value="Peptidase_A2_cat"/>
</dbReference>
<name>A0AA40I6X4_CNENI</name>
<dbReference type="EMBL" id="JAULJE010000004">
    <property type="protein sequence ID" value="KAK1343655.1"/>
    <property type="molecule type" value="Genomic_DNA"/>
</dbReference>